<keyword evidence="1" id="KW-0175">Coiled coil</keyword>
<dbReference type="EMBL" id="CAJJDP010000104">
    <property type="protein sequence ID" value="CAD8193526.1"/>
    <property type="molecule type" value="Genomic_DNA"/>
</dbReference>
<reference evidence="2" key="1">
    <citation type="submission" date="2021-01" db="EMBL/GenBank/DDBJ databases">
        <authorList>
            <consortium name="Genoscope - CEA"/>
            <person name="William W."/>
        </authorList>
    </citation>
    <scope>NUCLEOTIDE SEQUENCE</scope>
</reference>
<proteinExistence type="predicted"/>
<evidence type="ECO:0000313" key="3">
    <source>
        <dbReference type="Proteomes" id="UP000683925"/>
    </source>
</evidence>
<protein>
    <submittedName>
        <fullName evidence="2">Uncharacterized protein</fullName>
    </submittedName>
</protein>
<feature type="coiled-coil region" evidence="1">
    <location>
        <begin position="2"/>
        <end position="51"/>
    </location>
</feature>
<organism evidence="2 3">
    <name type="scientific">Paramecium octaurelia</name>
    <dbReference type="NCBI Taxonomy" id="43137"/>
    <lineage>
        <taxon>Eukaryota</taxon>
        <taxon>Sar</taxon>
        <taxon>Alveolata</taxon>
        <taxon>Ciliophora</taxon>
        <taxon>Intramacronucleata</taxon>
        <taxon>Oligohymenophorea</taxon>
        <taxon>Peniculida</taxon>
        <taxon>Parameciidae</taxon>
        <taxon>Paramecium</taxon>
    </lineage>
</organism>
<dbReference type="Proteomes" id="UP000683925">
    <property type="component" value="Unassembled WGS sequence"/>
</dbReference>
<accession>A0A8S1X580</accession>
<dbReference type="AlphaFoldDB" id="A0A8S1X580"/>
<comment type="caution">
    <text evidence="2">The sequence shown here is derived from an EMBL/GenBank/DDBJ whole genome shotgun (WGS) entry which is preliminary data.</text>
</comment>
<sequence>MALQLLNEYQELKSSLKEFEESSLTKFIDQLNSQNSQMKNHNLEIQLIDNQF</sequence>
<gene>
    <name evidence="2" type="ORF">POCTA_138.1.T1040190</name>
</gene>
<evidence type="ECO:0000313" key="2">
    <source>
        <dbReference type="EMBL" id="CAD8193526.1"/>
    </source>
</evidence>
<keyword evidence="3" id="KW-1185">Reference proteome</keyword>
<name>A0A8S1X580_PAROT</name>
<evidence type="ECO:0000256" key="1">
    <source>
        <dbReference type="SAM" id="Coils"/>
    </source>
</evidence>